<proteinExistence type="predicted"/>
<dbReference type="InterPro" id="IPR036397">
    <property type="entry name" value="RNaseH_sf"/>
</dbReference>
<comment type="caution">
    <text evidence="2">The sequence shown here is derived from an EMBL/GenBank/DDBJ whole genome shotgun (WGS) entry which is preliminary data.</text>
</comment>
<dbReference type="Proteomes" id="UP001174677">
    <property type="component" value="Chromosome 18"/>
</dbReference>
<name>A0ABQ9KDK9_HEVBR</name>
<evidence type="ECO:0000313" key="2">
    <source>
        <dbReference type="EMBL" id="KAJ9135343.1"/>
    </source>
</evidence>
<dbReference type="Gene3D" id="3.30.420.10">
    <property type="entry name" value="Ribonuclease H-like superfamily/Ribonuclease H"/>
    <property type="match status" value="1"/>
</dbReference>
<reference evidence="2 3" key="1">
    <citation type="journal article" date="2023" name="Plant Biotechnol. J.">
        <title>Chromosome-level wild Hevea brasiliensis genome provides new tools for genomic-assisted breeding and valuable loci to elevate rubber yield.</title>
        <authorList>
            <person name="Cheng H."/>
            <person name="Song X."/>
            <person name="Hu Y."/>
            <person name="Wu T."/>
            <person name="Yang Q."/>
            <person name="An Z."/>
            <person name="Feng S."/>
            <person name="Deng Z."/>
            <person name="Wu W."/>
            <person name="Zeng X."/>
            <person name="Tu M."/>
            <person name="Wang X."/>
            <person name="Huang H."/>
        </authorList>
    </citation>
    <scope>NUCLEOTIDE SEQUENCE [LARGE SCALE GENOMIC DNA]</scope>
    <source>
        <strain evidence="2">MT/VB/25A 57/8</strain>
    </source>
</reference>
<evidence type="ECO:0000313" key="3">
    <source>
        <dbReference type="Proteomes" id="UP001174677"/>
    </source>
</evidence>
<feature type="domain" description="RNase H type-1" evidence="1">
    <location>
        <begin position="8"/>
        <end position="94"/>
    </location>
</feature>
<evidence type="ECO:0000259" key="1">
    <source>
        <dbReference type="Pfam" id="PF13456"/>
    </source>
</evidence>
<dbReference type="Pfam" id="PF13456">
    <property type="entry name" value="RVT_3"/>
    <property type="match status" value="1"/>
</dbReference>
<gene>
    <name evidence="2" type="ORF">P3X46_032537</name>
</gene>
<sequence length="111" mass="12616">MGRWRLENRGAGIGIILEGPYKIKLQYAVKLTFHATNNVVKYEALLMALRVPREVNATHVTIHSDSQLVVNQFQGKFQVKDQNLAKYDTRIKEFIAGIHLAGEEVIMLQIP</sequence>
<dbReference type="CDD" id="cd09279">
    <property type="entry name" value="RNase_HI_like"/>
    <property type="match status" value="1"/>
</dbReference>
<keyword evidence="3" id="KW-1185">Reference proteome</keyword>
<dbReference type="PANTHER" id="PTHR48475">
    <property type="entry name" value="RIBONUCLEASE H"/>
    <property type="match status" value="1"/>
</dbReference>
<accession>A0ABQ9KDK9</accession>
<dbReference type="InterPro" id="IPR002156">
    <property type="entry name" value="RNaseH_domain"/>
</dbReference>
<dbReference type="SUPFAM" id="SSF53098">
    <property type="entry name" value="Ribonuclease H-like"/>
    <property type="match status" value="1"/>
</dbReference>
<dbReference type="InterPro" id="IPR012337">
    <property type="entry name" value="RNaseH-like_sf"/>
</dbReference>
<dbReference type="PANTHER" id="PTHR48475:SF1">
    <property type="entry name" value="RNASE H TYPE-1 DOMAIN-CONTAINING PROTEIN"/>
    <property type="match status" value="1"/>
</dbReference>
<dbReference type="EMBL" id="JARPOI010000018">
    <property type="protein sequence ID" value="KAJ9135343.1"/>
    <property type="molecule type" value="Genomic_DNA"/>
</dbReference>
<organism evidence="2 3">
    <name type="scientific">Hevea brasiliensis</name>
    <name type="common">Para rubber tree</name>
    <name type="synonym">Siphonia brasiliensis</name>
    <dbReference type="NCBI Taxonomy" id="3981"/>
    <lineage>
        <taxon>Eukaryota</taxon>
        <taxon>Viridiplantae</taxon>
        <taxon>Streptophyta</taxon>
        <taxon>Embryophyta</taxon>
        <taxon>Tracheophyta</taxon>
        <taxon>Spermatophyta</taxon>
        <taxon>Magnoliopsida</taxon>
        <taxon>eudicotyledons</taxon>
        <taxon>Gunneridae</taxon>
        <taxon>Pentapetalae</taxon>
        <taxon>rosids</taxon>
        <taxon>fabids</taxon>
        <taxon>Malpighiales</taxon>
        <taxon>Euphorbiaceae</taxon>
        <taxon>Crotonoideae</taxon>
        <taxon>Micrandreae</taxon>
        <taxon>Hevea</taxon>
    </lineage>
</organism>
<protein>
    <recommendedName>
        <fullName evidence="1">RNase H type-1 domain-containing protein</fullName>
    </recommendedName>
</protein>